<dbReference type="Gene3D" id="1.10.287.540">
    <property type="entry name" value="Helix hairpin bin"/>
    <property type="match status" value="1"/>
</dbReference>
<name>K8EAW6_9FIRM</name>
<dbReference type="Proteomes" id="UP000009315">
    <property type="component" value="Unassembled WGS sequence"/>
</dbReference>
<proteinExistence type="inferred from homology"/>
<dbReference type="eggNOG" id="COG4224">
    <property type="taxonomic scope" value="Bacteria"/>
</dbReference>
<keyword evidence="4" id="KW-1185">Reference proteome</keyword>
<keyword evidence="1 2" id="KW-0963">Cytoplasm</keyword>
<evidence type="ECO:0000313" key="3">
    <source>
        <dbReference type="EMBL" id="CCO08793.1"/>
    </source>
</evidence>
<evidence type="ECO:0000256" key="1">
    <source>
        <dbReference type="ARBA" id="ARBA00022490"/>
    </source>
</evidence>
<dbReference type="InterPro" id="IPR009242">
    <property type="entry name" value="DUF896"/>
</dbReference>
<dbReference type="PANTHER" id="PTHR37300:SF1">
    <property type="entry name" value="UPF0291 PROTEIN YNZC"/>
    <property type="match status" value="1"/>
</dbReference>
<comment type="similarity">
    <text evidence="2">Belongs to the UPF0291 family.</text>
</comment>
<organism evidence="3 4">
    <name type="scientific">Desulforamulus hydrothermalis Lam5 = DSM 18033</name>
    <dbReference type="NCBI Taxonomy" id="1121428"/>
    <lineage>
        <taxon>Bacteria</taxon>
        <taxon>Bacillati</taxon>
        <taxon>Bacillota</taxon>
        <taxon>Clostridia</taxon>
        <taxon>Eubacteriales</taxon>
        <taxon>Peptococcaceae</taxon>
        <taxon>Desulforamulus</taxon>
    </lineage>
</organism>
<dbReference type="AlphaFoldDB" id="K8EAW6"/>
<dbReference type="PANTHER" id="PTHR37300">
    <property type="entry name" value="UPF0291 PROTEIN CBO2609/CLC_2481"/>
    <property type="match status" value="1"/>
</dbReference>
<evidence type="ECO:0000256" key="2">
    <source>
        <dbReference type="HAMAP-Rule" id="MF_01103"/>
    </source>
</evidence>
<accession>K8EAW6</accession>
<dbReference type="EMBL" id="CAOS01000012">
    <property type="protein sequence ID" value="CCO08793.1"/>
    <property type="molecule type" value="Genomic_DNA"/>
</dbReference>
<dbReference type="Pfam" id="PF05979">
    <property type="entry name" value="DUF896"/>
    <property type="match status" value="1"/>
</dbReference>
<dbReference type="OrthoDB" id="390105at2"/>
<dbReference type="STRING" id="1121428.DESHY_50101"/>
<sequence length="96" mass="11033">MITKELVERINALARKQRTAGLTPEEKEEQHRLRRQYLKGIRGQVINALNNIKFVEDEGSCSCGQSHRQHTHRLPRGKQGSCGCNCHQHEPKDPIH</sequence>
<reference evidence="3 4" key="1">
    <citation type="journal article" date="2013" name="Genome Announc.">
        <title>Genome Sequence of the Sulfate-Reducing Bacterium Desulfotomaculum hydrothermale Lam5(T).</title>
        <authorList>
            <person name="Amin O."/>
            <person name="Fardeau M.L."/>
            <person name="Valette O."/>
            <person name="Hirschler-Rea A."/>
            <person name="Barbe V."/>
            <person name="Medigue C."/>
            <person name="Vacherie B."/>
            <person name="Ollivier B."/>
            <person name="Bertin P.N."/>
            <person name="Dolla A."/>
        </authorList>
    </citation>
    <scope>NUCLEOTIDE SEQUENCE [LARGE SCALE GENOMIC DNA]</scope>
    <source>
        <strain evidence="4">Lam5 / DSM 18033</strain>
    </source>
</reference>
<gene>
    <name evidence="3" type="ORF">DESHY_50101</name>
</gene>
<dbReference type="HAMAP" id="MF_01103">
    <property type="entry name" value="UPF0291"/>
    <property type="match status" value="1"/>
</dbReference>
<dbReference type="GO" id="GO:0005737">
    <property type="term" value="C:cytoplasm"/>
    <property type="evidence" value="ECO:0007669"/>
    <property type="project" value="UniProtKB-SubCell"/>
</dbReference>
<protein>
    <recommendedName>
        <fullName evidence="2">UPF0291 protein DESHY_50101</fullName>
    </recommendedName>
</protein>
<comment type="subcellular location">
    <subcellularLocation>
        <location evidence="2">Cytoplasm</location>
    </subcellularLocation>
</comment>
<dbReference type="RefSeq" id="WP_008412410.1">
    <property type="nucleotide sequence ID" value="NZ_CAOS01000012.1"/>
</dbReference>
<comment type="caution">
    <text evidence="3">The sequence shown here is derived from an EMBL/GenBank/DDBJ whole genome shotgun (WGS) entry which is preliminary data.</text>
</comment>
<evidence type="ECO:0000313" key="4">
    <source>
        <dbReference type="Proteomes" id="UP000009315"/>
    </source>
</evidence>
<dbReference type="SUPFAM" id="SSF158221">
    <property type="entry name" value="YnzC-like"/>
    <property type="match status" value="1"/>
</dbReference>